<comment type="caution">
    <text evidence="1">The sequence shown here is derived from an EMBL/GenBank/DDBJ whole genome shotgun (WGS) entry which is preliminary data.</text>
</comment>
<protein>
    <submittedName>
        <fullName evidence="1">Uncharacterized protein</fullName>
    </submittedName>
</protein>
<sequence>MWQLPEAPREAKLSRRESQTDLRPIATLNISQYLTLFDALTKRDKLELAAQLIYNI</sequence>
<dbReference type="RefSeq" id="WP_261234607.1">
    <property type="nucleotide sequence ID" value="NZ_JAMXFA010000004.1"/>
</dbReference>
<dbReference type="Proteomes" id="UP001525961">
    <property type="component" value="Unassembled WGS sequence"/>
</dbReference>
<gene>
    <name evidence="1" type="ORF">NG792_03840</name>
</gene>
<reference evidence="1 2" key="1">
    <citation type="journal article" date="2022" name="Front. Microbiol.">
        <title>High genomic differentiation and limited gene flow indicate recent cryptic speciation within the genus Laspinema (cyanobacteria).</title>
        <authorList>
            <person name="Stanojkovic A."/>
            <person name="Skoupy S."/>
            <person name="Skaloud P."/>
            <person name="Dvorak P."/>
        </authorList>
    </citation>
    <scope>NUCLEOTIDE SEQUENCE [LARGE SCALE GENOMIC DNA]</scope>
    <source>
        <strain evidence="1 2">D3b</strain>
    </source>
</reference>
<proteinExistence type="predicted"/>
<name>A0ABT2N2H1_9CYAN</name>
<keyword evidence="2" id="KW-1185">Reference proteome</keyword>
<evidence type="ECO:0000313" key="2">
    <source>
        <dbReference type="Proteomes" id="UP001525961"/>
    </source>
</evidence>
<organism evidence="1 2">
    <name type="scientific">Laspinema olomoucense D3b</name>
    <dbReference type="NCBI Taxonomy" id="2953688"/>
    <lineage>
        <taxon>Bacteria</taxon>
        <taxon>Bacillati</taxon>
        <taxon>Cyanobacteriota</taxon>
        <taxon>Cyanophyceae</taxon>
        <taxon>Oscillatoriophycideae</taxon>
        <taxon>Oscillatoriales</taxon>
        <taxon>Laspinemataceae</taxon>
        <taxon>Laspinema</taxon>
        <taxon>Laspinema olomoucense</taxon>
    </lineage>
</organism>
<evidence type="ECO:0000313" key="1">
    <source>
        <dbReference type="EMBL" id="MCT7976857.1"/>
    </source>
</evidence>
<accession>A0ABT2N2H1</accession>
<dbReference type="EMBL" id="JAMXFA010000004">
    <property type="protein sequence ID" value="MCT7976857.1"/>
    <property type="molecule type" value="Genomic_DNA"/>
</dbReference>